<gene>
    <name evidence="2" type="ORF">KHLLAP_LOCUS8073</name>
</gene>
<proteinExistence type="predicted"/>
<name>A0AAI8YK11_9PEZI</name>
<evidence type="ECO:0000259" key="1">
    <source>
        <dbReference type="Pfam" id="PF20150"/>
    </source>
</evidence>
<dbReference type="Pfam" id="PF20150">
    <property type="entry name" value="2EXR"/>
    <property type="match status" value="1"/>
</dbReference>
<reference evidence="2" key="1">
    <citation type="submission" date="2023-10" db="EMBL/GenBank/DDBJ databases">
        <authorList>
            <person name="Hackl T."/>
        </authorList>
    </citation>
    <scope>NUCLEOTIDE SEQUENCE</scope>
</reference>
<dbReference type="AlphaFoldDB" id="A0AAI8YK11"/>
<dbReference type="Proteomes" id="UP001295740">
    <property type="component" value="Unassembled WGS sequence"/>
</dbReference>
<dbReference type="EMBL" id="CAUWAG010000010">
    <property type="protein sequence ID" value="CAJ2507605.1"/>
    <property type="molecule type" value="Genomic_DNA"/>
</dbReference>
<feature type="domain" description="2EXR" evidence="1">
    <location>
        <begin position="7"/>
        <end position="78"/>
    </location>
</feature>
<sequence>MSASPTFPYFPHLPTELQIQVWEIAIAHANRNRFVLVDAGCKQIMPTRFLWSPFLSVTILSRNTYKRLYPVEFRVKCRKYYEQRDYARTFDKQQQAPNKTYDCGTLYISFRLATFLPYGFKPAGQRIIKPNDFRHRVNQVAALGRNHVFSHPTRRMNGSRRKWEKSTGPEFPLDKFPTINVYTSMSLSYKLLRELVPRSGSDFLKKWLKMSPSRIRRVEKLNGVWQQRNY</sequence>
<evidence type="ECO:0000313" key="2">
    <source>
        <dbReference type="EMBL" id="CAJ2507605.1"/>
    </source>
</evidence>
<accession>A0AAI8YK11</accession>
<protein>
    <submittedName>
        <fullName evidence="2">Uu.00g087910.m01.CDS01</fullName>
    </submittedName>
</protein>
<comment type="caution">
    <text evidence="2">The sequence shown here is derived from an EMBL/GenBank/DDBJ whole genome shotgun (WGS) entry which is preliminary data.</text>
</comment>
<dbReference type="InterPro" id="IPR045518">
    <property type="entry name" value="2EXR"/>
</dbReference>
<evidence type="ECO:0000313" key="3">
    <source>
        <dbReference type="Proteomes" id="UP001295740"/>
    </source>
</evidence>
<organism evidence="2 3">
    <name type="scientific">Anthostomella pinea</name>
    <dbReference type="NCBI Taxonomy" id="933095"/>
    <lineage>
        <taxon>Eukaryota</taxon>
        <taxon>Fungi</taxon>
        <taxon>Dikarya</taxon>
        <taxon>Ascomycota</taxon>
        <taxon>Pezizomycotina</taxon>
        <taxon>Sordariomycetes</taxon>
        <taxon>Xylariomycetidae</taxon>
        <taxon>Xylariales</taxon>
        <taxon>Xylariaceae</taxon>
        <taxon>Anthostomella</taxon>
    </lineage>
</organism>
<keyword evidence="3" id="KW-1185">Reference proteome</keyword>